<organism evidence="1 2">
    <name type="scientific">Diphasiastrum complanatum</name>
    <name type="common">Issler's clubmoss</name>
    <name type="synonym">Lycopodium complanatum</name>
    <dbReference type="NCBI Taxonomy" id="34168"/>
    <lineage>
        <taxon>Eukaryota</taxon>
        <taxon>Viridiplantae</taxon>
        <taxon>Streptophyta</taxon>
        <taxon>Embryophyta</taxon>
        <taxon>Tracheophyta</taxon>
        <taxon>Lycopodiopsida</taxon>
        <taxon>Lycopodiales</taxon>
        <taxon>Lycopodiaceae</taxon>
        <taxon>Lycopodioideae</taxon>
        <taxon>Diphasiastrum</taxon>
    </lineage>
</organism>
<protein>
    <submittedName>
        <fullName evidence="1">Uncharacterized protein</fullName>
    </submittedName>
</protein>
<reference evidence="2" key="1">
    <citation type="journal article" date="2024" name="Proc. Natl. Acad. Sci. U.S.A.">
        <title>Extraordinary preservation of gene collinearity over three hundred million years revealed in homosporous lycophytes.</title>
        <authorList>
            <person name="Li C."/>
            <person name="Wickell D."/>
            <person name="Kuo L.Y."/>
            <person name="Chen X."/>
            <person name="Nie B."/>
            <person name="Liao X."/>
            <person name="Peng D."/>
            <person name="Ji J."/>
            <person name="Jenkins J."/>
            <person name="Williams M."/>
            <person name="Shu S."/>
            <person name="Plott C."/>
            <person name="Barry K."/>
            <person name="Rajasekar S."/>
            <person name="Grimwood J."/>
            <person name="Han X."/>
            <person name="Sun S."/>
            <person name="Hou Z."/>
            <person name="He W."/>
            <person name="Dai G."/>
            <person name="Sun C."/>
            <person name="Schmutz J."/>
            <person name="Leebens-Mack J.H."/>
            <person name="Li F.W."/>
            <person name="Wang L."/>
        </authorList>
    </citation>
    <scope>NUCLEOTIDE SEQUENCE [LARGE SCALE GENOMIC DNA]</scope>
    <source>
        <strain evidence="2">cv. PW_Plant_1</strain>
    </source>
</reference>
<proteinExistence type="predicted"/>
<accession>A0ACC2CXI3</accession>
<evidence type="ECO:0000313" key="2">
    <source>
        <dbReference type="Proteomes" id="UP001162992"/>
    </source>
</evidence>
<sequence>MELNGYASVLIGIVSLFIISKLVRLVLFQPQKKLNLPPAPPALPLIGHLHLLGTLPHQSVAQLAHKYGPLMYLRLGSVGTAVVSSKELATEFQIFASRPRMLAGKILLYDYTDVGYAEYGPYWRGIRKICQLELFTPKRMEASKHIRIEEAYSMVKSIRDQCEGGKAVDVHSEIYGLTRSIIARMVLNKKYFASDSKEALEFKEVVIAHFHLLGVLNLSDFIPYLGWLDVQGYERQMKAVRKRMDSILDRIIQEHQEKKPDVSTDASLDFIDVLLSLENNENYERLSIDNIKAVAVDMLASATDTSAVTIEWALSEILLNPLVQQKAQQELDHVVGHERKVEEADIPQLKYLQSIVKETFRLHPAGPFLVPHESTQAVQVAGYDIPAKTLLLVNAWAIGRDPSTWERALDFYPERFLHSNIDVRGQDFELIPFGSGRRGCPGLSLGLASVQLGLAVLLQSYEWSLPSSQKLDMSEMFGLTLPKAVPLHAIATPRLPHHLY</sequence>
<name>A0ACC2CXI3_DIPCM</name>
<dbReference type="EMBL" id="CM055099">
    <property type="protein sequence ID" value="KAJ7546666.1"/>
    <property type="molecule type" value="Genomic_DNA"/>
</dbReference>
<comment type="caution">
    <text evidence="1">The sequence shown here is derived from an EMBL/GenBank/DDBJ whole genome shotgun (WGS) entry which is preliminary data.</text>
</comment>
<dbReference type="Proteomes" id="UP001162992">
    <property type="component" value="Chromosome 8"/>
</dbReference>
<gene>
    <name evidence="1" type="ORF">O6H91_08G049700</name>
</gene>
<evidence type="ECO:0000313" key="1">
    <source>
        <dbReference type="EMBL" id="KAJ7546666.1"/>
    </source>
</evidence>
<keyword evidence="2" id="KW-1185">Reference proteome</keyword>